<feature type="transmembrane region" description="Helical" evidence="10">
    <location>
        <begin position="270"/>
        <end position="288"/>
    </location>
</feature>
<dbReference type="InterPro" id="IPR038354">
    <property type="entry name" value="VKOR_sf"/>
</dbReference>
<comment type="subcellular location">
    <subcellularLocation>
        <location evidence="1">Membrane</location>
        <topology evidence="1">Multi-pass membrane protein</topology>
    </subcellularLocation>
</comment>
<evidence type="ECO:0000256" key="10">
    <source>
        <dbReference type="SAM" id="Phobius"/>
    </source>
</evidence>
<dbReference type="SUPFAM" id="SSF52833">
    <property type="entry name" value="Thioredoxin-like"/>
    <property type="match status" value="1"/>
</dbReference>
<comment type="caution">
    <text evidence="12">The sequence shown here is derived from an EMBL/GenBank/DDBJ whole genome shotgun (WGS) entry which is preliminary data.</text>
</comment>
<accession>A0ABT3II72</accession>
<keyword evidence="4" id="KW-0874">Quinone</keyword>
<feature type="transmembrane region" description="Helical" evidence="10">
    <location>
        <begin position="326"/>
        <end position="347"/>
    </location>
</feature>
<sequence length="551" mass="61292">MSFHRRILSFTGQNCVNAACLLLQSLKVRVTVTTVKQQLISHPDYPSLLSIRDLLLVLNVKNESMQVPPDKLDLIALPFLAQIRKQGGEYFTVVTRVSADTVTCMKVKGNTLHTIPRKVFMHNWTGAIMQATTSHLSGEPDYAVARLAEKTKTIATAGLCLLLIGCWFVTGLYALQADGEGRLAAFFLATLKLMGLIVSLLLLVHEVDTANPLLQKVCKVTRYVNCAAVLRTKAARIWGGLSWSEMGFAYFAGGWLMCTGSLLNPAVTGLLAWVNIGVWPYILFSVYYQWRVIKQWCRLCLMVQAIFLLEGGTAIVGGLYHETGLLHAVTWIWIMIGLFPVTGWLLLKPLFLLPKKYIHTRFMLNRFKLDGDIFAAALYRNNVAPVQDATGLGITIGPAAAVHKIIKVCNPYCNPCSAAHTVLEALLDTYDNIQVQIIFTAGTDETDPRRDPVMHFMAIAASGNEALVKQALHDWYSHPQKNYAAFAAGYPVKESLLQQQWQVDRMYAWVNNTGINGTPAFFYNGYALPNTYSISDMKLLLDMAEQLPHSQ</sequence>
<evidence type="ECO:0000256" key="1">
    <source>
        <dbReference type="ARBA" id="ARBA00004141"/>
    </source>
</evidence>
<keyword evidence="9" id="KW-0676">Redox-active center</keyword>
<evidence type="ECO:0000256" key="8">
    <source>
        <dbReference type="ARBA" id="ARBA00023157"/>
    </source>
</evidence>
<dbReference type="RefSeq" id="WP_264729182.1">
    <property type="nucleotide sequence ID" value="NZ_JAPDNR010000001.1"/>
</dbReference>
<proteinExistence type="inferred from homology"/>
<protein>
    <submittedName>
        <fullName evidence="12">Cysteine peptidase family C39 domain-containing protein</fullName>
    </submittedName>
</protein>
<evidence type="ECO:0000256" key="2">
    <source>
        <dbReference type="ARBA" id="ARBA00006214"/>
    </source>
</evidence>
<name>A0ABT3II72_9BACT</name>
<reference evidence="12 13" key="1">
    <citation type="submission" date="2022-10" db="EMBL/GenBank/DDBJ databases">
        <title>Chitinophaga nivalis PC15 sp. nov., isolated from Pyeongchang county, South Korea.</title>
        <authorList>
            <person name="Trinh H.N."/>
        </authorList>
    </citation>
    <scope>NUCLEOTIDE SEQUENCE [LARGE SCALE GENOMIC DNA]</scope>
    <source>
        <strain evidence="12 13">PC14</strain>
    </source>
</reference>
<dbReference type="InterPro" id="IPR012932">
    <property type="entry name" value="VKOR"/>
</dbReference>
<keyword evidence="13" id="KW-1185">Reference proteome</keyword>
<evidence type="ECO:0000256" key="4">
    <source>
        <dbReference type="ARBA" id="ARBA00022719"/>
    </source>
</evidence>
<evidence type="ECO:0000259" key="11">
    <source>
        <dbReference type="PROSITE" id="PS50990"/>
    </source>
</evidence>
<dbReference type="CDD" id="cd12921">
    <property type="entry name" value="VKOR_4"/>
    <property type="match status" value="1"/>
</dbReference>
<keyword evidence="3 10" id="KW-0812">Transmembrane</keyword>
<dbReference type="Gene3D" id="1.20.1440.130">
    <property type="entry name" value="VKOR domain"/>
    <property type="match status" value="1"/>
</dbReference>
<dbReference type="PROSITE" id="PS50990">
    <property type="entry name" value="PEPTIDASE_C39"/>
    <property type="match status" value="1"/>
</dbReference>
<dbReference type="Pfam" id="PF07884">
    <property type="entry name" value="VKOR"/>
    <property type="match status" value="1"/>
</dbReference>
<keyword evidence="6" id="KW-0560">Oxidoreductase</keyword>
<gene>
    <name evidence="12" type="ORF">OL497_07140</name>
</gene>
<keyword evidence="7 10" id="KW-0472">Membrane</keyword>
<dbReference type="Pfam" id="PF03412">
    <property type="entry name" value="Peptidase_C39"/>
    <property type="match status" value="1"/>
</dbReference>
<dbReference type="Proteomes" id="UP001207742">
    <property type="component" value="Unassembled WGS sequence"/>
</dbReference>
<dbReference type="InterPro" id="IPR012336">
    <property type="entry name" value="Thioredoxin-like_fold"/>
</dbReference>
<keyword evidence="5 10" id="KW-1133">Transmembrane helix</keyword>
<feature type="transmembrane region" description="Helical" evidence="10">
    <location>
        <begin position="154"/>
        <end position="175"/>
    </location>
</feature>
<evidence type="ECO:0000256" key="7">
    <source>
        <dbReference type="ARBA" id="ARBA00023136"/>
    </source>
</evidence>
<evidence type="ECO:0000256" key="3">
    <source>
        <dbReference type="ARBA" id="ARBA00022692"/>
    </source>
</evidence>
<dbReference type="Gene3D" id="3.40.30.10">
    <property type="entry name" value="Glutaredoxin"/>
    <property type="match status" value="1"/>
</dbReference>
<organism evidence="12 13">
    <name type="scientific">Chitinophaga nivalis</name>
    <dbReference type="NCBI Taxonomy" id="2991709"/>
    <lineage>
        <taxon>Bacteria</taxon>
        <taxon>Pseudomonadati</taxon>
        <taxon>Bacteroidota</taxon>
        <taxon>Chitinophagia</taxon>
        <taxon>Chitinophagales</taxon>
        <taxon>Chitinophagaceae</taxon>
        <taxon>Chitinophaga</taxon>
    </lineage>
</organism>
<evidence type="ECO:0000256" key="5">
    <source>
        <dbReference type="ARBA" id="ARBA00022989"/>
    </source>
</evidence>
<evidence type="ECO:0000256" key="6">
    <source>
        <dbReference type="ARBA" id="ARBA00023002"/>
    </source>
</evidence>
<dbReference type="Pfam" id="PF13462">
    <property type="entry name" value="Thioredoxin_4"/>
    <property type="match status" value="1"/>
</dbReference>
<comment type="similarity">
    <text evidence="2">Belongs to the VKOR family.</text>
</comment>
<dbReference type="EMBL" id="JAPDNS010000001">
    <property type="protein sequence ID" value="MCW3483662.1"/>
    <property type="molecule type" value="Genomic_DNA"/>
</dbReference>
<dbReference type="Gene3D" id="3.90.70.10">
    <property type="entry name" value="Cysteine proteinases"/>
    <property type="match status" value="1"/>
</dbReference>
<evidence type="ECO:0000313" key="12">
    <source>
        <dbReference type="EMBL" id="MCW3483662.1"/>
    </source>
</evidence>
<feature type="transmembrane region" description="Helical" evidence="10">
    <location>
        <begin position="300"/>
        <end position="320"/>
    </location>
</feature>
<feature type="transmembrane region" description="Helical" evidence="10">
    <location>
        <begin position="181"/>
        <end position="204"/>
    </location>
</feature>
<dbReference type="InterPro" id="IPR005074">
    <property type="entry name" value="Peptidase_C39"/>
</dbReference>
<dbReference type="InterPro" id="IPR036249">
    <property type="entry name" value="Thioredoxin-like_sf"/>
</dbReference>
<keyword evidence="8" id="KW-1015">Disulfide bond</keyword>
<evidence type="ECO:0000256" key="9">
    <source>
        <dbReference type="ARBA" id="ARBA00023284"/>
    </source>
</evidence>
<feature type="domain" description="Peptidase C39" evidence="11">
    <location>
        <begin position="13"/>
        <end position="131"/>
    </location>
</feature>
<evidence type="ECO:0000313" key="13">
    <source>
        <dbReference type="Proteomes" id="UP001207742"/>
    </source>
</evidence>